<dbReference type="HOGENOM" id="CLU_2785971_0_0_4"/>
<dbReference type="KEGG" id="bte:BTH_I2814"/>
<evidence type="ECO:0000313" key="2">
    <source>
        <dbReference type="Proteomes" id="UP000001930"/>
    </source>
</evidence>
<organism evidence="1 2">
    <name type="scientific">Burkholderia thailandensis (strain ATCC 700388 / DSM 13276 / CCUG 48851 / CIP 106301 / E264)</name>
    <dbReference type="NCBI Taxonomy" id="271848"/>
    <lineage>
        <taxon>Bacteria</taxon>
        <taxon>Pseudomonadati</taxon>
        <taxon>Pseudomonadota</taxon>
        <taxon>Betaproteobacteria</taxon>
        <taxon>Burkholderiales</taxon>
        <taxon>Burkholderiaceae</taxon>
        <taxon>Burkholderia</taxon>
        <taxon>pseudomallei group</taxon>
    </lineage>
</organism>
<keyword evidence="2" id="KW-1185">Reference proteome</keyword>
<gene>
    <name evidence="1" type="ordered locus">BTH_I2814</name>
</gene>
<dbReference type="Proteomes" id="UP000001930">
    <property type="component" value="Chromosome I"/>
</dbReference>
<proteinExistence type="predicted"/>
<protein>
    <submittedName>
        <fullName evidence="1">Transcriptional regulator, GntR family</fullName>
    </submittedName>
</protein>
<name>Q2SUS3_BURTA</name>
<reference evidence="1 2" key="1">
    <citation type="journal article" date="2005" name="BMC Genomics">
        <title>Bacterial genome adaptation to niches: divergence of the potential virulence genes in three Burkholderia species of different survival strategies.</title>
        <authorList>
            <person name="Kim H.S."/>
            <person name="Schell M.A."/>
            <person name="Yu Y."/>
            <person name="Ulrich R.L."/>
            <person name="Sarria S.H."/>
            <person name="Nierman W.C."/>
            <person name="DeShazer D."/>
        </authorList>
    </citation>
    <scope>NUCLEOTIDE SEQUENCE [LARGE SCALE GENOMIC DNA]</scope>
    <source>
        <strain evidence="2">ATCC 700388 / DSM 13276 / CCUG 48851 / CIP 106301 / E264</strain>
    </source>
</reference>
<evidence type="ECO:0000313" key="1">
    <source>
        <dbReference type="EMBL" id="ABC37682.1"/>
    </source>
</evidence>
<dbReference type="AlphaFoldDB" id="Q2SUS3"/>
<dbReference type="EMBL" id="CP000086">
    <property type="protein sequence ID" value="ABC37682.1"/>
    <property type="molecule type" value="Genomic_DNA"/>
</dbReference>
<sequence length="68" mass="7485">MGCKRAACVRGRRDFSFTASRKTMCSRAGAPPSQPVRINFGHPWSAAVDDAIRIVGELVAQPSVRKRR</sequence>
<accession>Q2SUS3</accession>